<feature type="transmembrane region" description="Helical" evidence="11">
    <location>
        <begin position="134"/>
        <end position="154"/>
    </location>
</feature>
<evidence type="ECO:0000256" key="9">
    <source>
        <dbReference type="ARBA" id="ARBA00025439"/>
    </source>
</evidence>
<feature type="transmembrane region" description="Helical" evidence="11">
    <location>
        <begin position="66"/>
        <end position="95"/>
    </location>
</feature>
<dbReference type="PANTHER" id="PTHR32196">
    <property type="entry name" value="ABC TRANSPORTER PERMEASE PROTEIN YPHD-RELATED-RELATED"/>
    <property type="match status" value="1"/>
</dbReference>
<dbReference type="HOGENOM" id="CLU_028880_0_2_5"/>
<keyword evidence="6 11" id="KW-0812">Transmembrane</keyword>
<dbReference type="AlphaFoldDB" id="Q11HX4"/>
<dbReference type="STRING" id="266779.Meso_1606"/>
<name>Q11HX4_CHESB</name>
<proteinExistence type="predicted"/>
<evidence type="ECO:0000256" key="1">
    <source>
        <dbReference type="ARBA" id="ARBA00004651"/>
    </source>
</evidence>
<evidence type="ECO:0000256" key="11">
    <source>
        <dbReference type="SAM" id="Phobius"/>
    </source>
</evidence>
<evidence type="ECO:0000256" key="3">
    <source>
        <dbReference type="ARBA" id="ARBA00022448"/>
    </source>
</evidence>
<feature type="transmembrane region" description="Helical" evidence="11">
    <location>
        <begin position="306"/>
        <end position="325"/>
    </location>
</feature>
<feature type="transmembrane region" description="Helical" evidence="11">
    <location>
        <begin position="225"/>
        <end position="249"/>
    </location>
</feature>
<dbReference type="eggNOG" id="COG1172">
    <property type="taxonomic scope" value="Bacteria"/>
</dbReference>
<feature type="transmembrane region" description="Helical" evidence="11">
    <location>
        <begin position="261"/>
        <end position="294"/>
    </location>
</feature>
<comment type="function">
    <text evidence="9">Part of the ABC transporter complex LsrABCD involved in autoinducer 2 (AI-2) import. Probably responsible for the translocation of the substrate across the membrane.</text>
</comment>
<feature type="transmembrane region" description="Helical" evidence="11">
    <location>
        <begin position="175"/>
        <end position="196"/>
    </location>
</feature>
<evidence type="ECO:0000256" key="10">
    <source>
        <dbReference type="ARBA" id="ARBA00039381"/>
    </source>
</evidence>
<evidence type="ECO:0000256" key="7">
    <source>
        <dbReference type="ARBA" id="ARBA00022989"/>
    </source>
</evidence>
<keyword evidence="5" id="KW-0997">Cell inner membrane</keyword>
<comment type="subunit">
    <text evidence="2">The complex is composed of two ATP-binding proteins (LsrA), two transmembrane proteins (LsrC and LsrD) and a solute-binding protein (LsrB).</text>
</comment>
<dbReference type="Pfam" id="PF02653">
    <property type="entry name" value="BPD_transp_2"/>
    <property type="match status" value="1"/>
</dbReference>
<gene>
    <name evidence="12" type="ordered locus">Meso_1606</name>
</gene>
<evidence type="ECO:0000256" key="2">
    <source>
        <dbReference type="ARBA" id="ARBA00011262"/>
    </source>
</evidence>
<evidence type="ECO:0000256" key="4">
    <source>
        <dbReference type="ARBA" id="ARBA00022475"/>
    </source>
</evidence>
<evidence type="ECO:0000256" key="5">
    <source>
        <dbReference type="ARBA" id="ARBA00022519"/>
    </source>
</evidence>
<dbReference type="GO" id="GO:0005886">
    <property type="term" value="C:plasma membrane"/>
    <property type="evidence" value="ECO:0007669"/>
    <property type="project" value="UniProtKB-SubCell"/>
</dbReference>
<reference evidence="12" key="1">
    <citation type="submission" date="2006-06" db="EMBL/GenBank/DDBJ databases">
        <title>Complete sequence of chromosome of Chelativorans sp. BNC1.</title>
        <authorList>
            <consortium name="US DOE Joint Genome Institute"/>
            <person name="Copeland A."/>
            <person name="Lucas S."/>
            <person name="Lapidus A."/>
            <person name="Barry K."/>
            <person name="Detter J.C."/>
            <person name="Glavina del Rio T."/>
            <person name="Hammon N."/>
            <person name="Israni S."/>
            <person name="Dalin E."/>
            <person name="Tice H."/>
            <person name="Pitluck S."/>
            <person name="Chertkov O."/>
            <person name="Brettin T."/>
            <person name="Bruce D."/>
            <person name="Han C."/>
            <person name="Tapia R."/>
            <person name="Gilna P."/>
            <person name="Schmutz J."/>
            <person name="Larimer F."/>
            <person name="Land M."/>
            <person name="Hauser L."/>
            <person name="Kyrpides N."/>
            <person name="Mikhailova N."/>
            <person name="Richardson P."/>
        </authorList>
    </citation>
    <scope>NUCLEOTIDE SEQUENCE</scope>
    <source>
        <strain evidence="12">BNC1</strain>
    </source>
</reference>
<keyword evidence="8 11" id="KW-0472">Membrane</keyword>
<evidence type="ECO:0000256" key="6">
    <source>
        <dbReference type="ARBA" id="ARBA00022692"/>
    </source>
</evidence>
<organism evidence="12">
    <name type="scientific">Chelativorans sp. (strain BNC1)</name>
    <dbReference type="NCBI Taxonomy" id="266779"/>
    <lineage>
        <taxon>Bacteria</taxon>
        <taxon>Pseudomonadati</taxon>
        <taxon>Pseudomonadota</taxon>
        <taxon>Alphaproteobacteria</taxon>
        <taxon>Hyphomicrobiales</taxon>
        <taxon>Phyllobacteriaceae</taxon>
        <taxon>Chelativorans</taxon>
    </lineage>
</organism>
<feature type="transmembrane region" description="Helical" evidence="11">
    <location>
        <begin position="107"/>
        <end position="128"/>
    </location>
</feature>
<dbReference type="InterPro" id="IPR001851">
    <property type="entry name" value="ABC_transp_permease"/>
</dbReference>
<dbReference type="OrthoDB" id="192433at2"/>
<accession>Q11HX4</accession>
<sequence length="338" mass="34950">MLHVAESGATTPAASWFSGARLWRLANAGGLLILIIALIAGIGIFIPSFLSPFNLFALTRNLAVDIIIGFSMMTVLGLGHMNLAVGAIGACAAMVTGFALERVGLPIPLAIIVALLTGMVLGAINGILIVRTGLHSFVITLATASLYFGLMFILTKAEAFRNLPVDFSGLAKGRIGSFSNFLFVALALAIGLVALFNYSQLGRQMLATGANSVAAGLSGVPVNRIVVITHALSGLLAAIAGVLVTARLASALPSIGEDWLLPSFLAPLLGGTLLAGGYVSVVGAVLGAILLSVLQNGLILMNVSGFWIQFFLGLALLAAVGIDRWRSVTAERRGMVSR</sequence>
<keyword evidence="7 11" id="KW-1133">Transmembrane helix</keyword>
<dbReference type="KEGG" id="mes:Meso_1606"/>
<keyword evidence="3" id="KW-0813">Transport</keyword>
<feature type="transmembrane region" description="Helical" evidence="11">
    <location>
        <begin position="25"/>
        <end position="46"/>
    </location>
</feature>
<keyword evidence="4" id="KW-1003">Cell membrane</keyword>
<evidence type="ECO:0000256" key="8">
    <source>
        <dbReference type="ARBA" id="ARBA00023136"/>
    </source>
</evidence>
<dbReference type="EMBL" id="CP000390">
    <property type="protein sequence ID" value="ABG63001.1"/>
    <property type="molecule type" value="Genomic_DNA"/>
</dbReference>
<protein>
    <recommendedName>
        <fullName evidence="10">Autoinducer 2 import system permease protein LsrD</fullName>
    </recommendedName>
</protein>
<evidence type="ECO:0000313" key="12">
    <source>
        <dbReference type="EMBL" id="ABG63001.1"/>
    </source>
</evidence>
<comment type="subcellular location">
    <subcellularLocation>
        <location evidence="1">Cell membrane</location>
        <topology evidence="1">Multi-pass membrane protein</topology>
    </subcellularLocation>
</comment>
<dbReference type="GO" id="GO:0022857">
    <property type="term" value="F:transmembrane transporter activity"/>
    <property type="evidence" value="ECO:0007669"/>
    <property type="project" value="InterPro"/>
</dbReference>
<dbReference type="PANTHER" id="PTHR32196:SF71">
    <property type="entry name" value="AUTOINDUCER 2 IMPORT SYSTEM PERMEASE PROTEIN LSRD"/>
    <property type="match status" value="1"/>
</dbReference>
<dbReference type="CDD" id="cd06579">
    <property type="entry name" value="TM_PBP1_transp_AraH_like"/>
    <property type="match status" value="1"/>
</dbReference>